<reference evidence="1 2" key="1">
    <citation type="journal article" date="2009" name="Science">
        <title>Genome sequence, comparative analysis, and population genetics of the domestic horse.</title>
        <authorList>
            <consortium name="Broad Institute Genome Sequencing Platform"/>
            <consortium name="Broad Institute Whole Genome Assembly Team"/>
            <person name="Wade C.M."/>
            <person name="Giulotto E."/>
            <person name="Sigurdsson S."/>
            <person name="Zoli M."/>
            <person name="Gnerre S."/>
            <person name="Imsland F."/>
            <person name="Lear T.L."/>
            <person name="Adelson D.L."/>
            <person name="Bailey E."/>
            <person name="Bellone R.R."/>
            <person name="Bloecker H."/>
            <person name="Distl O."/>
            <person name="Edgar R.C."/>
            <person name="Garber M."/>
            <person name="Leeb T."/>
            <person name="Mauceli E."/>
            <person name="MacLeod J.N."/>
            <person name="Penedo M.C.T."/>
            <person name="Raison J.M."/>
            <person name="Sharpe T."/>
            <person name="Vogel J."/>
            <person name="Andersson L."/>
            <person name="Antczak D.F."/>
            <person name="Biagi T."/>
            <person name="Binns M.M."/>
            <person name="Chowdhary B.P."/>
            <person name="Coleman S.J."/>
            <person name="Della Valle G."/>
            <person name="Fryc S."/>
            <person name="Guerin G."/>
            <person name="Hasegawa T."/>
            <person name="Hill E.W."/>
            <person name="Jurka J."/>
            <person name="Kiialainen A."/>
            <person name="Lindgren G."/>
            <person name="Liu J."/>
            <person name="Magnani E."/>
            <person name="Mickelson J.R."/>
            <person name="Murray J."/>
            <person name="Nergadze S.G."/>
            <person name="Onofrio R."/>
            <person name="Pedroni S."/>
            <person name="Piras M.F."/>
            <person name="Raudsepp T."/>
            <person name="Rocchi M."/>
            <person name="Roeed K.H."/>
            <person name="Ryder O.A."/>
            <person name="Searle S."/>
            <person name="Skow L."/>
            <person name="Swinburne J.E."/>
            <person name="Syvaenen A.C."/>
            <person name="Tozaki T."/>
            <person name="Valberg S.J."/>
            <person name="Vaudin M."/>
            <person name="White J.R."/>
            <person name="Zody M.C."/>
            <person name="Lander E.S."/>
            <person name="Lindblad-Toh K."/>
        </authorList>
    </citation>
    <scope>NUCLEOTIDE SEQUENCE [LARGE SCALE GENOMIC DNA]</scope>
    <source>
        <strain evidence="1 2">Thoroughbred</strain>
    </source>
</reference>
<dbReference type="GeneTree" id="ENSGT01140000284046"/>
<dbReference type="Ensembl" id="ENSECAT00000129338.1">
    <property type="protein sequence ID" value="ENSECAP00000081967.1"/>
    <property type="gene ID" value="ENSECAG00000060374.1"/>
</dbReference>
<proteinExistence type="predicted"/>
<reference evidence="1" key="2">
    <citation type="submission" date="2025-08" db="UniProtKB">
        <authorList>
            <consortium name="Ensembl"/>
        </authorList>
    </citation>
    <scope>IDENTIFICATION</scope>
    <source>
        <strain evidence="1">Thoroughbred</strain>
    </source>
</reference>
<accession>A0A9L0T6Q6</accession>
<sequence>MNLTMQGPHISGIVQYLSFCDWLISLSMMSSRSIHVVARVRISFLLRAEEHSTVCTYYMLFTHSSVGGLLGCFHLLSVVNNTVMNMGVHICLQILAFSSLRYISRSGVAGSDGSSTQFFEASLYHSPLLSLLMCGFCTTGGPQ</sequence>
<keyword evidence="2" id="KW-1185">Reference proteome</keyword>
<dbReference type="Proteomes" id="UP000002281">
    <property type="component" value="Chromosome 11"/>
</dbReference>
<evidence type="ECO:0000313" key="1">
    <source>
        <dbReference type="Ensembl" id="ENSECAP00000081967.1"/>
    </source>
</evidence>
<dbReference type="AlphaFoldDB" id="A0A9L0T6Q6"/>
<evidence type="ECO:0000313" key="2">
    <source>
        <dbReference type="Proteomes" id="UP000002281"/>
    </source>
</evidence>
<organism evidence="1 2">
    <name type="scientific">Equus caballus</name>
    <name type="common">Horse</name>
    <dbReference type="NCBI Taxonomy" id="9796"/>
    <lineage>
        <taxon>Eukaryota</taxon>
        <taxon>Metazoa</taxon>
        <taxon>Chordata</taxon>
        <taxon>Craniata</taxon>
        <taxon>Vertebrata</taxon>
        <taxon>Euteleostomi</taxon>
        <taxon>Mammalia</taxon>
        <taxon>Eutheria</taxon>
        <taxon>Laurasiatheria</taxon>
        <taxon>Perissodactyla</taxon>
        <taxon>Equidae</taxon>
        <taxon>Equus</taxon>
    </lineage>
</organism>
<reference evidence="1" key="3">
    <citation type="submission" date="2025-09" db="UniProtKB">
        <authorList>
            <consortium name="Ensembl"/>
        </authorList>
    </citation>
    <scope>IDENTIFICATION</scope>
    <source>
        <strain evidence="1">Thoroughbred</strain>
    </source>
</reference>
<name>A0A9L0T6Q6_HORSE</name>
<protein>
    <submittedName>
        <fullName evidence="1">Uncharacterized protein</fullName>
    </submittedName>
</protein>